<sequence>MENRKLTWKEKYQLSLNEYFTLKEIMQLRDCGKSSAIAIREKAIDYCIINDYEVGTRKILAEAVFEVTQKDTEFYYDKMMLETLSELSYSINEENLSEKLYDAMNKKKGYS</sequence>
<evidence type="ECO:0000313" key="1">
    <source>
        <dbReference type="EMBL" id="MPM77521.1"/>
    </source>
</evidence>
<dbReference type="EMBL" id="VSSQ01027999">
    <property type="protein sequence ID" value="MPM77521.1"/>
    <property type="molecule type" value="Genomic_DNA"/>
</dbReference>
<protein>
    <submittedName>
        <fullName evidence="1">Uncharacterized protein</fullName>
    </submittedName>
</protein>
<accession>A0A645CKN9</accession>
<comment type="caution">
    <text evidence="1">The sequence shown here is derived from an EMBL/GenBank/DDBJ whole genome shotgun (WGS) entry which is preliminary data.</text>
</comment>
<proteinExistence type="predicted"/>
<dbReference type="AlphaFoldDB" id="A0A645CKN9"/>
<name>A0A645CKN9_9ZZZZ</name>
<reference evidence="1" key="1">
    <citation type="submission" date="2019-08" db="EMBL/GenBank/DDBJ databases">
        <authorList>
            <person name="Kucharzyk K."/>
            <person name="Murdoch R.W."/>
            <person name="Higgins S."/>
            <person name="Loffler F."/>
        </authorList>
    </citation>
    <scope>NUCLEOTIDE SEQUENCE</scope>
</reference>
<organism evidence="1">
    <name type="scientific">bioreactor metagenome</name>
    <dbReference type="NCBI Taxonomy" id="1076179"/>
    <lineage>
        <taxon>unclassified sequences</taxon>
        <taxon>metagenomes</taxon>
        <taxon>ecological metagenomes</taxon>
    </lineage>
</organism>
<gene>
    <name evidence="1" type="ORF">SDC9_124527</name>
</gene>